<evidence type="ECO:0000313" key="1">
    <source>
        <dbReference type="EMBL" id="GBP57474.1"/>
    </source>
</evidence>
<dbReference type="AlphaFoldDB" id="A0A4C1X595"/>
<dbReference type="Proteomes" id="UP000299102">
    <property type="component" value="Unassembled WGS sequence"/>
</dbReference>
<protein>
    <submittedName>
        <fullName evidence="1">Uncharacterized protein</fullName>
    </submittedName>
</protein>
<gene>
    <name evidence="1" type="ORF">EVAR_36126_1</name>
</gene>
<proteinExistence type="predicted"/>
<name>A0A4C1X595_EUMVA</name>
<sequence>MFLDSIWRKILKINLKRKRADRQARCYRRQSGLAHEQPAAPPCVRIKSVTGIGMRSRTEPKSVLGLGPILRAGSESEYPQIETESGNITGTAIGIESETNWHLEQNRIDYSGIENGIAMEIMIQRVIG</sequence>
<evidence type="ECO:0000313" key="2">
    <source>
        <dbReference type="Proteomes" id="UP000299102"/>
    </source>
</evidence>
<keyword evidence="2" id="KW-1185">Reference proteome</keyword>
<reference evidence="1 2" key="1">
    <citation type="journal article" date="2019" name="Commun. Biol.">
        <title>The bagworm genome reveals a unique fibroin gene that provides high tensile strength.</title>
        <authorList>
            <person name="Kono N."/>
            <person name="Nakamura H."/>
            <person name="Ohtoshi R."/>
            <person name="Tomita M."/>
            <person name="Numata K."/>
            <person name="Arakawa K."/>
        </authorList>
    </citation>
    <scope>NUCLEOTIDE SEQUENCE [LARGE SCALE GENOMIC DNA]</scope>
</reference>
<comment type="caution">
    <text evidence="1">The sequence shown here is derived from an EMBL/GenBank/DDBJ whole genome shotgun (WGS) entry which is preliminary data.</text>
</comment>
<organism evidence="1 2">
    <name type="scientific">Eumeta variegata</name>
    <name type="common">Bagworm moth</name>
    <name type="synonym">Eumeta japonica</name>
    <dbReference type="NCBI Taxonomy" id="151549"/>
    <lineage>
        <taxon>Eukaryota</taxon>
        <taxon>Metazoa</taxon>
        <taxon>Ecdysozoa</taxon>
        <taxon>Arthropoda</taxon>
        <taxon>Hexapoda</taxon>
        <taxon>Insecta</taxon>
        <taxon>Pterygota</taxon>
        <taxon>Neoptera</taxon>
        <taxon>Endopterygota</taxon>
        <taxon>Lepidoptera</taxon>
        <taxon>Glossata</taxon>
        <taxon>Ditrysia</taxon>
        <taxon>Tineoidea</taxon>
        <taxon>Psychidae</taxon>
        <taxon>Oiketicinae</taxon>
        <taxon>Eumeta</taxon>
    </lineage>
</organism>
<dbReference type="EMBL" id="BGZK01000717">
    <property type="protein sequence ID" value="GBP57474.1"/>
    <property type="molecule type" value="Genomic_DNA"/>
</dbReference>
<accession>A0A4C1X595</accession>